<dbReference type="RefSeq" id="WP_075443907.1">
    <property type="nucleotide sequence ID" value="NZ_FOQK01000014.1"/>
</dbReference>
<organism evidence="2 3">
    <name type="scientific">Selenomonas ruminantium</name>
    <dbReference type="NCBI Taxonomy" id="971"/>
    <lineage>
        <taxon>Bacteria</taxon>
        <taxon>Bacillati</taxon>
        <taxon>Bacillota</taxon>
        <taxon>Negativicutes</taxon>
        <taxon>Selenomonadales</taxon>
        <taxon>Selenomonadaceae</taxon>
        <taxon>Selenomonas</taxon>
    </lineage>
</organism>
<gene>
    <name evidence="2" type="ORF">SAMN04487861_11412</name>
</gene>
<evidence type="ECO:0000259" key="1">
    <source>
        <dbReference type="Pfam" id="PF00326"/>
    </source>
</evidence>
<evidence type="ECO:0000313" key="2">
    <source>
        <dbReference type="EMBL" id="SFI08636.1"/>
    </source>
</evidence>
<feature type="domain" description="Peptidase S9 prolyl oligopeptidase catalytic" evidence="1">
    <location>
        <begin position="121"/>
        <end position="316"/>
    </location>
</feature>
<dbReference type="EMBL" id="FOQK01000014">
    <property type="protein sequence ID" value="SFI08636.1"/>
    <property type="molecule type" value="Genomic_DNA"/>
</dbReference>
<dbReference type="OrthoDB" id="9776685at2"/>
<dbReference type="Proteomes" id="UP000183639">
    <property type="component" value="Unassembled WGS sequence"/>
</dbReference>
<dbReference type="PANTHER" id="PTHR43358">
    <property type="entry name" value="ALPHA/BETA-HYDROLASE"/>
    <property type="match status" value="1"/>
</dbReference>
<accession>A0A1I3FBM7</accession>
<sequence>MKKTIISCLLTAVITLVAATTVFVMGAGYFIGNYAVHFGLERGTAENPQEPPRAYALLMPPEARQFNKPEYENEVWDLQAADGLQLEATHFSPRQDSERWVIIAHGYGCTQQNSWYIAENYLLMGYHVLTPDLRASGNSEGKYLTMGYKEGGDIAAWARLIARRHPQARIILHGVSMGAATVMIAAAREDLPTQTVACIEDCGYTSAFDLLVHQLTVSFNLPAFPAMNLLDWRCQKVAGFSLHDAEPVMAVRRSKLPILFIHGKKDTLVPVEMAEKLYKEARVPEKKLLLIDGAIHAASSQKDQERYFQTVSDFVRPYMY</sequence>
<protein>
    <recommendedName>
        <fullName evidence="1">Peptidase S9 prolyl oligopeptidase catalytic domain-containing protein</fullName>
    </recommendedName>
</protein>
<dbReference type="PANTHER" id="PTHR43358:SF4">
    <property type="entry name" value="ALPHA_BETA HYDROLASE FOLD-1 DOMAIN-CONTAINING PROTEIN"/>
    <property type="match status" value="1"/>
</dbReference>
<dbReference type="InterPro" id="IPR001375">
    <property type="entry name" value="Peptidase_S9_cat"/>
</dbReference>
<proteinExistence type="predicted"/>
<reference evidence="2 3" key="1">
    <citation type="submission" date="2016-10" db="EMBL/GenBank/DDBJ databases">
        <authorList>
            <person name="de Groot N.N."/>
        </authorList>
    </citation>
    <scope>NUCLEOTIDE SEQUENCE [LARGE SCALE GENOMIC DNA]</scope>
    <source>
        <strain evidence="2 3">Z108</strain>
    </source>
</reference>
<dbReference type="Gene3D" id="3.40.50.1820">
    <property type="entry name" value="alpha/beta hydrolase"/>
    <property type="match status" value="1"/>
</dbReference>
<dbReference type="InterPro" id="IPR029058">
    <property type="entry name" value="AB_hydrolase_fold"/>
</dbReference>
<evidence type="ECO:0000313" key="3">
    <source>
        <dbReference type="Proteomes" id="UP000183639"/>
    </source>
</evidence>
<dbReference type="AlphaFoldDB" id="A0A1I3FBM7"/>
<dbReference type="Pfam" id="PF00326">
    <property type="entry name" value="Peptidase_S9"/>
    <property type="match status" value="1"/>
</dbReference>
<dbReference type="SUPFAM" id="SSF53474">
    <property type="entry name" value="alpha/beta-Hydrolases"/>
    <property type="match status" value="1"/>
</dbReference>
<name>A0A1I3FBM7_SELRU</name>
<dbReference type="InterPro" id="IPR052920">
    <property type="entry name" value="DNA-binding_regulatory"/>
</dbReference>